<dbReference type="EMBL" id="NPIC01000001">
    <property type="protein sequence ID" value="RDL41860.1"/>
    <property type="molecule type" value="Genomic_DNA"/>
</dbReference>
<dbReference type="PANTHER" id="PTHR47332">
    <property type="entry name" value="SET DOMAIN-CONTAINING PROTEIN 5"/>
    <property type="match status" value="1"/>
</dbReference>
<name>A0A370U253_9HELO</name>
<dbReference type="InterPro" id="IPR053185">
    <property type="entry name" value="SET_domain_protein"/>
</dbReference>
<feature type="domain" description="SET" evidence="1">
    <location>
        <begin position="6"/>
        <end position="169"/>
    </location>
</feature>
<dbReference type="CDD" id="cd20071">
    <property type="entry name" value="SET_SMYD"/>
    <property type="match status" value="1"/>
</dbReference>
<dbReference type="STRING" id="2656787.A0A370U253"/>
<dbReference type="SUPFAM" id="SSF82199">
    <property type="entry name" value="SET domain"/>
    <property type="match status" value="1"/>
</dbReference>
<reference evidence="2 3" key="1">
    <citation type="journal article" date="2018" name="IMA Fungus">
        <title>IMA Genome-F 9: Draft genome sequence of Annulohypoxylon stygium, Aspergillus mulundensis, Berkeleyomyces basicola (syn. Thielaviopsis basicola), Ceratocystis smalleyi, two Cercospora beticola strains, Coleophoma cylindrospora, Fusarium fracticaudum, Phialophora cf. hyalina, and Morchella septimelata.</title>
        <authorList>
            <person name="Wingfield B.D."/>
            <person name="Bills G.F."/>
            <person name="Dong Y."/>
            <person name="Huang W."/>
            <person name="Nel W.J."/>
            <person name="Swalarsk-Parry B.S."/>
            <person name="Vaghefi N."/>
            <person name="Wilken P.M."/>
            <person name="An Z."/>
            <person name="de Beer Z.W."/>
            <person name="De Vos L."/>
            <person name="Chen L."/>
            <person name="Duong T.A."/>
            <person name="Gao Y."/>
            <person name="Hammerbacher A."/>
            <person name="Kikkert J.R."/>
            <person name="Li Y."/>
            <person name="Li H."/>
            <person name="Li K."/>
            <person name="Li Q."/>
            <person name="Liu X."/>
            <person name="Ma X."/>
            <person name="Naidoo K."/>
            <person name="Pethybridge S.J."/>
            <person name="Sun J."/>
            <person name="Steenkamp E.T."/>
            <person name="van der Nest M.A."/>
            <person name="van Wyk S."/>
            <person name="Wingfield M.J."/>
            <person name="Xiong C."/>
            <person name="Yue Q."/>
            <person name="Zhang X."/>
        </authorList>
    </citation>
    <scope>NUCLEOTIDE SEQUENCE [LARGE SCALE GENOMIC DNA]</scope>
    <source>
        <strain evidence="2 3">BP 5553</strain>
    </source>
</reference>
<organism evidence="2 3">
    <name type="scientific">Venustampulla echinocandica</name>
    <dbReference type="NCBI Taxonomy" id="2656787"/>
    <lineage>
        <taxon>Eukaryota</taxon>
        <taxon>Fungi</taxon>
        <taxon>Dikarya</taxon>
        <taxon>Ascomycota</taxon>
        <taxon>Pezizomycotina</taxon>
        <taxon>Leotiomycetes</taxon>
        <taxon>Helotiales</taxon>
        <taxon>Pleuroascaceae</taxon>
        <taxon>Venustampulla</taxon>
    </lineage>
</organism>
<dbReference type="InterPro" id="IPR001214">
    <property type="entry name" value="SET_dom"/>
</dbReference>
<protein>
    <recommendedName>
        <fullName evidence="1">SET domain-containing protein</fullName>
    </recommendedName>
</protein>
<dbReference type="OrthoDB" id="265717at2759"/>
<keyword evidence="3" id="KW-1185">Reference proteome</keyword>
<dbReference type="GeneID" id="43594688"/>
<accession>A0A370U253</accession>
<dbReference type="Proteomes" id="UP000254866">
    <property type="component" value="Unassembled WGS sequence"/>
</dbReference>
<comment type="caution">
    <text evidence="2">The sequence shown here is derived from an EMBL/GenBank/DDBJ whole genome shotgun (WGS) entry which is preliminary data.</text>
</comment>
<evidence type="ECO:0000259" key="1">
    <source>
        <dbReference type="PROSITE" id="PS50280"/>
    </source>
</evidence>
<sequence>MSNSEETFIVGYVGRHDCGEGLRAGINLDAGTRLLVESPLYTTSVNFLTDTPTEERESFVKQAFEQLPTHIREIAMELPNMEPFHLIQHPQLTSFTTQYSGIVKSNAIPYSLDRRAGGAERIGIFPTLSRINHSCHPNAQQTWNSELRAVTIHAFRDIAVNEEITISYAPEAIIDEKYLKDKYNFACSCEWCLAPAEVRAESNNNRAEIVLRNEHLHNMIKAGLSEQDQGLAILAAKQLFTLLRTENIVDWRLGRLYLDCFDIVAERGNKQRGKIFAVLAFHVFDHCEGLDSDNVRRIKMRMEKLFGISKCDEDFLDWMEDIEKEWKMLKRCQGGAILDWLFWKEIWPKS</sequence>
<dbReference type="InterPro" id="IPR046341">
    <property type="entry name" value="SET_dom_sf"/>
</dbReference>
<proteinExistence type="predicted"/>
<dbReference type="Pfam" id="PF00856">
    <property type="entry name" value="SET"/>
    <property type="match status" value="1"/>
</dbReference>
<dbReference type="PANTHER" id="PTHR47332:SF4">
    <property type="entry name" value="SET DOMAIN-CONTAINING PROTEIN 5"/>
    <property type="match status" value="1"/>
</dbReference>
<evidence type="ECO:0000313" key="3">
    <source>
        <dbReference type="Proteomes" id="UP000254866"/>
    </source>
</evidence>
<dbReference type="RefSeq" id="XP_031874516.1">
    <property type="nucleotide sequence ID" value="XM_032010462.1"/>
</dbReference>
<dbReference type="Gene3D" id="2.170.270.10">
    <property type="entry name" value="SET domain"/>
    <property type="match status" value="1"/>
</dbReference>
<dbReference type="AlphaFoldDB" id="A0A370U253"/>
<dbReference type="PROSITE" id="PS50280">
    <property type="entry name" value="SET"/>
    <property type="match status" value="1"/>
</dbReference>
<evidence type="ECO:0000313" key="2">
    <source>
        <dbReference type="EMBL" id="RDL41860.1"/>
    </source>
</evidence>
<gene>
    <name evidence="2" type="ORF">BP5553_01839</name>
</gene>